<sequence>MTSHEAATPKTHASELQEDSKRTSMTVDESGTHEDRGTPSASDRTGVDEKKQSKVIERSRTENADEDEDVLIVDWDGADDPMNPKNWSYKKKWAATIVVSSFTFISPVSSSMIAPATGRLAEDFGITSSVVMALATSVFVLAYAFGPLVLGPLSEIFGRSRVLQLANLFYLVWNLACGFAQNTGQLIAFRFLAGLGGSAPLAAGGGVLSDIWAPEERGRAIAIYSLAPLLGPVLGPIAGAWVGEKSTWRWVFWSTSIVCVAVQISGLFFLRETYAPILLGQKAARIRKELLQDPEKGRGRVVKTIYDTDDRHWKTIMTRSLVRPFALFFREPIVQILGVYMAFIYGVFYLFLTTMPSIFEGVYKMPVGTAGLNYLALGVGLSGASQFNARAMDKIYIHLKRKNNGEGKPEFRLPPMIPGTILLPIGLFLTGWSAQKHVHWIVPDIGIAFIGAGMILTFQSIQIYVVDAFGLYAASALAAVSFLRSIAGFGFPLFAPTMYKHLGFGKGDSILGALAIIFGCPAPFIFWKYGERIRLSSRYARRPPVSK</sequence>
<gene>
    <name evidence="8" type="ORF">HGRIS_005191</name>
</gene>
<dbReference type="SUPFAM" id="SSF103473">
    <property type="entry name" value="MFS general substrate transporter"/>
    <property type="match status" value="1"/>
</dbReference>
<feature type="transmembrane region" description="Helical" evidence="6">
    <location>
        <begin position="187"/>
        <end position="209"/>
    </location>
</feature>
<dbReference type="PANTHER" id="PTHR23502:SF60">
    <property type="entry name" value="MAJOR FACILITATOR SUPERFAMILY (MFS) PROFILE DOMAIN-CONTAINING PROTEIN-RELATED"/>
    <property type="match status" value="1"/>
</dbReference>
<dbReference type="InterPro" id="IPR036259">
    <property type="entry name" value="MFS_trans_sf"/>
</dbReference>
<reference evidence="9" key="1">
    <citation type="submission" date="2024-06" db="EMBL/GenBank/DDBJ databases">
        <title>Multi-omics analyses provide insights into the biosynthesis of the anticancer antibiotic pleurotin in Hohenbuehelia grisea.</title>
        <authorList>
            <person name="Weaver J.A."/>
            <person name="Alberti F."/>
        </authorList>
    </citation>
    <scope>NUCLEOTIDE SEQUENCE [LARGE SCALE GENOMIC DNA]</scope>
    <source>
        <strain evidence="9">T-177</strain>
    </source>
</reference>
<feature type="transmembrane region" description="Helical" evidence="6">
    <location>
        <begin position="126"/>
        <end position="150"/>
    </location>
</feature>
<dbReference type="EMBL" id="JASNQZ010000008">
    <property type="protein sequence ID" value="KAL0954037.1"/>
    <property type="molecule type" value="Genomic_DNA"/>
</dbReference>
<proteinExistence type="predicted"/>
<evidence type="ECO:0000259" key="7">
    <source>
        <dbReference type="PROSITE" id="PS50850"/>
    </source>
</evidence>
<feature type="domain" description="Major facilitator superfamily (MFS) profile" evidence="7">
    <location>
        <begin position="95"/>
        <end position="533"/>
    </location>
</feature>
<evidence type="ECO:0000256" key="6">
    <source>
        <dbReference type="SAM" id="Phobius"/>
    </source>
</evidence>
<comment type="caution">
    <text evidence="8">The sequence shown here is derived from an EMBL/GenBank/DDBJ whole genome shotgun (WGS) entry which is preliminary data.</text>
</comment>
<feature type="transmembrane region" description="Helical" evidence="6">
    <location>
        <begin position="510"/>
        <end position="529"/>
    </location>
</feature>
<dbReference type="Gene3D" id="1.20.1250.20">
    <property type="entry name" value="MFS general substrate transporter like domains"/>
    <property type="match status" value="1"/>
</dbReference>
<protein>
    <recommendedName>
        <fullName evidence="7">Major facilitator superfamily (MFS) profile domain-containing protein</fullName>
    </recommendedName>
</protein>
<feature type="transmembrane region" description="Helical" evidence="6">
    <location>
        <begin position="93"/>
        <end position="114"/>
    </location>
</feature>
<keyword evidence="9" id="KW-1185">Reference proteome</keyword>
<evidence type="ECO:0000256" key="2">
    <source>
        <dbReference type="ARBA" id="ARBA00022692"/>
    </source>
</evidence>
<feature type="transmembrane region" description="Helical" evidence="6">
    <location>
        <begin position="413"/>
        <end position="434"/>
    </location>
</feature>
<feature type="transmembrane region" description="Helical" evidence="6">
    <location>
        <begin position="248"/>
        <end position="270"/>
    </location>
</feature>
<comment type="subcellular location">
    <subcellularLocation>
        <location evidence="1">Membrane</location>
        <topology evidence="1">Multi-pass membrane protein</topology>
    </subcellularLocation>
</comment>
<dbReference type="PROSITE" id="PS50850">
    <property type="entry name" value="MFS"/>
    <property type="match status" value="1"/>
</dbReference>
<evidence type="ECO:0000256" key="5">
    <source>
        <dbReference type="SAM" id="MobiDB-lite"/>
    </source>
</evidence>
<feature type="transmembrane region" description="Helical" evidence="6">
    <location>
        <begin position="162"/>
        <end position="181"/>
    </location>
</feature>
<feature type="compositionally biased region" description="Basic and acidic residues" evidence="5">
    <location>
        <begin position="45"/>
        <end position="63"/>
    </location>
</feature>
<feature type="transmembrane region" description="Helical" evidence="6">
    <location>
        <begin position="440"/>
        <end position="458"/>
    </location>
</feature>
<feature type="compositionally biased region" description="Basic and acidic residues" evidence="5">
    <location>
        <begin position="12"/>
        <end position="22"/>
    </location>
</feature>
<feature type="transmembrane region" description="Helical" evidence="6">
    <location>
        <begin position="221"/>
        <end position="242"/>
    </location>
</feature>
<dbReference type="PANTHER" id="PTHR23502">
    <property type="entry name" value="MAJOR FACILITATOR SUPERFAMILY"/>
    <property type="match status" value="1"/>
</dbReference>
<evidence type="ECO:0000313" key="8">
    <source>
        <dbReference type="EMBL" id="KAL0954037.1"/>
    </source>
</evidence>
<feature type="region of interest" description="Disordered" evidence="5">
    <location>
        <begin position="1"/>
        <end position="63"/>
    </location>
</feature>
<accession>A0ABR3JER8</accession>
<evidence type="ECO:0000256" key="1">
    <source>
        <dbReference type="ARBA" id="ARBA00004141"/>
    </source>
</evidence>
<dbReference type="Proteomes" id="UP001556367">
    <property type="component" value="Unassembled WGS sequence"/>
</dbReference>
<keyword evidence="4 6" id="KW-0472">Membrane</keyword>
<evidence type="ECO:0000313" key="9">
    <source>
        <dbReference type="Proteomes" id="UP001556367"/>
    </source>
</evidence>
<evidence type="ECO:0000256" key="3">
    <source>
        <dbReference type="ARBA" id="ARBA00022989"/>
    </source>
</evidence>
<dbReference type="Pfam" id="PF07690">
    <property type="entry name" value="MFS_1"/>
    <property type="match status" value="1"/>
</dbReference>
<dbReference type="InterPro" id="IPR020846">
    <property type="entry name" value="MFS_dom"/>
</dbReference>
<evidence type="ECO:0000256" key="4">
    <source>
        <dbReference type="ARBA" id="ARBA00023136"/>
    </source>
</evidence>
<dbReference type="CDD" id="cd17323">
    <property type="entry name" value="MFS_Tpo1_MDR_like"/>
    <property type="match status" value="1"/>
</dbReference>
<keyword evidence="3 6" id="KW-1133">Transmembrane helix</keyword>
<organism evidence="8 9">
    <name type="scientific">Hohenbuehelia grisea</name>
    <dbReference type="NCBI Taxonomy" id="104357"/>
    <lineage>
        <taxon>Eukaryota</taxon>
        <taxon>Fungi</taxon>
        <taxon>Dikarya</taxon>
        <taxon>Basidiomycota</taxon>
        <taxon>Agaricomycotina</taxon>
        <taxon>Agaricomycetes</taxon>
        <taxon>Agaricomycetidae</taxon>
        <taxon>Agaricales</taxon>
        <taxon>Pleurotineae</taxon>
        <taxon>Pleurotaceae</taxon>
        <taxon>Hohenbuehelia</taxon>
    </lineage>
</organism>
<name>A0ABR3JER8_9AGAR</name>
<dbReference type="InterPro" id="IPR011701">
    <property type="entry name" value="MFS"/>
</dbReference>
<keyword evidence="2 6" id="KW-0812">Transmembrane</keyword>
<feature type="transmembrane region" description="Helical" evidence="6">
    <location>
        <begin position="333"/>
        <end position="352"/>
    </location>
</feature>
<feature type="transmembrane region" description="Helical" evidence="6">
    <location>
        <begin position="470"/>
        <end position="490"/>
    </location>
</feature>
<feature type="transmembrane region" description="Helical" evidence="6">
    <location>
        <begin position="372"/>
        <end position="392"/>
    </location>
</feature>